<sequence>MANKLSKLVNKIYKLPKSTHEFLLTKLFTSQVKFAGTAKLRVLSISNDKVVVKLANKKRVQNHIGGIHAVGAALAAESASGIVFGMNVPDSHLPLLKSMTLEYNKRMQGDITATAQLSSQVITAISSDEKGDLIVPVVLADESGDSPIHCEMRWAWVPKKRR</sequence>
<name>A0ABU8EUK6_9GAMM</name>
<proteinExistence type="predicted"/>
<evidence type="ECO:0000313" key="1">
    <source>
        <dbReference type="EMBL" id="MEI4550623.1"/>
    </source>
</evidence>
<protein>
    <submittedName>
        <fullName evidence="1">DUF4442 domain-containing protein</fullName>
    </submittedName>
</protein>
<dbReference type="SUPFAM" id="SSF54637">
    <property type="entry name" value="Thioesterase/thiol ester dehydrase-isomerase"/>
    <property type="match status" value="1"/>
</dbReference>
<dbReference type="Proteomes" id="UP001382455">
    <property type="component" value="Unassembled WGS sequence"/>
</dbReference>
<dbReference type="Pfam" id="PF14539">
    <property type="entry name" value="DUF4442"/>
    <property type="match status" value="1"/>
</dbReference>
<dbReference type="InterPro" id="IPR029069">
    <property type="entry name" value="HotDog_dom_sf"/>
</dbReference>
<dbReference type="RefSeq" id="WP_336435746.1">
    <property type="nucleotide sequence ID" value="NZ_JBAWKS010000001.1"/>
</dbReference>
<organism evidence="1 2">
    <name type="scientific">Pseudoalteromonas spongiae</name>
    <dbReference type="NCBI Taxonomy" id="298657"/>
    <lineage>
        <taxon>Bacteria</taxon>
        <taxon>Pseudomonadati</taxon>
        <taxon>Pseudomonadota</taxon>
        <taxon>Gammaproteobacteria</taxon>
        <taxon>Alteromonadales</taxon>
        <taxon>Pseudoalteromonadaceae</taxon>
        <taxon>Pseudoalteromonas</taxon>
    </lineage>
</organism>
<reference evidence="1 2" key="1">
    <citation type="submission" date="2023-12" db="EMBL/GenBank/DDBJ databases">
        <title>Friends and Foes: Symbiotic and Algicidal bacterial influence on Karenia brevis blooms.</title>
        <authorList>
            <person name="Fei C."/>
            <person name="Mohamed A.R."/>
            <person name="Booker A."/>
            <person name="Arshad M."/>
            <person name="Klass S."/>
            <person name="Ahn S."/>
            <person name="Gilbert P.M."/>
            <person name="Heil C.A."/>
            <person name="Martinez J.M."/>
            <person name="Amin S.A."/>
        </authorList>
    </citation>
    <scope>NUCLEOTIDE SEQUENCE [LARGE SCALE GENOMIC DNA]</scope>
    <source>
        <strain evidence="1 2">CE15</strain>
    </source>
</reference>
<dbReference type="Gene3D" id="3.10.129.10">
    <property type="entry name" value="Hotdog Thioesterase"/>
    <property type="match status" value="1"/>
</dbReference>
<comment type="caution">
    <text evidence="1">The sequence shown here is derived from an EMBL/GenBank/DDBJ whole genome shotgun (WGS) entry which is preliminary data.</text>
</comment>
<dbReference type="InterPro" id="IPR027961">
    <property type="entry name" value="DUF4442"/>
</dbReference>
<accession>A0ABU8EUK6</accession>
<gene>
    <name evidence="1" type="ORF">WAE96_13215</name>
</gene>
<keyword evidence="2" id="KW-1185">Reference proteome</keyword>
<dbReference type="EMBL" id="JBAWKS010000001">
    <property type="protein sequence ID" value="MEI4550623.1"/>
    <property type="molecule type" value="Genomic_DNA"/>
</dbReference>
<evidence type="ECO:0000313" key="2">
    <source>
        <dbReference type="Proteomes" id="UP001382455"/>
    </source>
</evidence>
<dbReference type="CDD" id="cd03443">
    <property type="entry name" value="PaaI_thioesterase"/>
    <property type="match status" value="1"/>
</dbReference>